<sequence>MKRNLFVLLLLVVGSRALAQNTAPGGEEKAVKSAINQLFQGMLQADSALAAGAFDRGVVLQTIKTGSGNNMVQTDQLNSFLSFVARGKKGRFEERIVFTHVHIDGPLASVWTDYQFFNSGIFSHCGVNSFQLVKKEGGWKIVHLIDTRRKEPCKPQP</sequence>
<dbReference type="Pfam" id="PF12893">
    <property type="entry name" value="Lumazine_bd_2"/>
    <property type="match status" value="1"/>
</dbReference>
<reference evidence="2 3" key="1">
    <citation type="submission" date="2018-03" db="EMBL/GenBank/DDBJ databases">
        <authorList>
            <person name="Keele B.F."/>
        </authorList>
    </citation>
    <scope>NUCLEOTIDE SEQUENCE [LARGE SCALE GENOMIC DNA]</scope>
    <source>
        <strain evidence="2 3">YL28-9</strain>
    </source>
</reference>
<name>A0A2T3HNJ1_9SPHI</name>
<gene>
    <name evidence="2" type="ORF">C7T94_04480</name>
</gene>
<comment type="caution">
    <text evidence="2">The sequence shown here is derived from an EMBL/GenBank/DDBJ whole genome shotgun (WGS) entry which is preliminary data.</text>
</comment>
<organism evidence="2 3">
    <name type="scientific">Pedobacter yulinensis</name>
    <dbReference type="NCBI Taxonomy" id="2126353"/>
    <lineage>
        <taxon>Bacteria</taxon>
        <taxon>Pseudomonadati</taxon>
        <taxon>Bacteroidota</taxon>
        <taxon>Sphingobacteriia</taxon>
        <taxon>Sphingobacteriales</taxon>
        <taxon>Sphingobacteriaceae</taxon>
        <taxon>Pedobacter</taxon>
    </lineage>
</organism>
<dbReference type="InterPro" id="IPR039437">
    <property type="entry name" value="FrzH/put_lumazine-bd"/>
</dbReference>
<dbReference type="Proteomes" id="UP000240912">
    <property type="component" value="Unassembled WGS sequence"/>
</dbReference>
<dbReference type="AlphaFoldDB" id="A0A2T3HNJ1"/>
<dbReference type="InterPro" id="IPR032710">
    <property type="entry name" value="NTF2-like_dom_sf"/>
</dbReference>
<keyword evidence="1" id="KW-0732">Signal</keyword>
<feature type="signal peptide" evidence="1">
    <location>
        <begin position="1"/>
        <end position="19"/>
    </location>
</feature>
<dbReference type="SUPFAM" id="SSF54427">
    <property type="entry name" value="NTF2-like"/>
    <property type="match status" value="1"/>
</dbReference>
<dbReference type="EMBL" id="PYLS01000004">
    <property type="protein sequence ID" value="PST83999.1"/>
    <property type="molecule type" value="Genomic_DNA"/>
</dbReference>
<proteinExistence type="predicted"/>
<keyword evidence="3" id="KW-1185">Reference proteome</keyword>
<dbReference type="OrthoDB" id="117186at2"/>
<evidence type="ECO:0000313" key="2">
    <source>
        <dbReference type="EMBL" id="PST83999.1"/>
    </source>
</evidence>
<dbReference type="RefSeq" id="WP_107213983.1">
    <property type="nucleotide sequence ID" value="NZ_KZ686268.1"/>
</dbReference>
<feature type="chain" id="PRO_5015762362" description="Nuclear transport factor 2 family protein" evidence="1">
    <location>
        <begin position="20"/>
        <end position="157"/>
    </location>
</feature>
<dbReference type="Gene3D" id="3.10.450.50">
    <property type="match status" value="1"/>
</dbReference>
<evidence type="ECO:0008006" key="4">
    <source>
        <dbReference type="Google" id="ProtNLM"/>
    </source>
</evidence>
<protein>
    <recommendedName>
        <fullName evidence="4">Nuclear transport factor 2 family protein</fullName>
    </recommendedName>
</protein>
<evidence type="ECO:0000313" key="3">
    <source>
        <dbReference type="Proteomes" id="UP000240912"/>
    </source>
</evidence>
<accession>A0A2T3HNJ1</accession>
<evidence type="ECO:0000256" key="1">
    <source>
        <dbReference type="SAM" id="SignalP"/>
    </source>
</evidence>